<gene>
    <name evidence="1" type="ORF">DFR87_08735</name>
</gene>
<evidence type="ECO:0000313" key="2">
    <source>
        <dbReference type="Proteomes" id="UP000247586"/>
    </source>
</evidence>
<protein>
    <submittedName>
        <fullName evidence="1">Uncharacterized protein</fullName>
    </submittedName>
</protein>
<dbReference type="GeneID" id="36835423"/>
<accession>A0A2U9IUX9</accession>
<name>A0A2U9IUX9_9CREN</name>
<proteinExistence type="predicted"/>
<dbReference type="AlphaFoldDB" id="A0A2U9IUX9"/>
<dbReference type="OrthoDB" id="35615at2157"/>
<keyword evidence="2" id="KW-1185">Reference proteome</keyword>
<dbReference type="RefSeq" id="WP_054836332.1">
    <property type="nucleotide sequence ID" value="NZ_BBBA01000003.1"/>
</dbReference>
<dbReference type="EMBL" id="CP029287">
    <property type="protein sequence ID" value="AWR99762.1"/>
    <property type="molecule type" value="Genomic_DNA"/>
</dbReference>
<organism evidence="1 2">
    <name type="scientific">Metallosphaera hakonensis JCM 8857 = DSM 7519</name>
    <dbReference type="NCBI Taxonomy" id="1293036"/>
    <lineage>
        <taxon>Archaea</taxon>
        <taxon>Thermoproteota</taxon>
        <taxon>Thermoprotei</taxon>
        <taxon>Sulfolobales</taxon>
        <taxon>Sulfolobaceae</taxon>
        <taxon>Metallosphaera</taxon>
    </lineage>
</organism>
<dbReference type="STRING" id="1293036.GCA_001315825_00839"/>
<reference evidence="1" key="1">
    <citation type="submission" date="2018-05" db="EMBL/GenBank/DDBJ databases">
        <title>Complete Genome Sequences of Extremely Thermoacidophilic, Metal-Mobilizing Type-Strain Members of the Archaeal Family Sulfolobaceae: Acidianus brierleyi DSM-1651T, Acidianus sulfidivorans DSM-18786T, Metallosphaera hakonensis DSM-7519T, and Metallosphaera prunae DSM-10039T.</title>
        <authorList>
            <person name="Counts J.A."/>
            <person name="Kelly R.M."/>
        </authorList>
    </citation>
    <scope>NUCLEOTIDE SEQUENCE [LARGE SCALE GENOMIC DNA]</scope>
    <source>
        <strain evidence="1">HO1-1</strain>
    </source>
</reference>
<evidence type="ECO:0000313" key="1">
    <source>
        <dbReference type="EMBL" id="AWR99762.1"/>
    </source>
</evidence>
<dbReference type="KEGG" id="mhk:DFR87_08735"/>
<sequence length="76" mass="8660">MRISETTNKYLLKKGNFDLIVEEVKNEKGERFFSIGSLKSTSTASGESWQLDTSSYKTIDRKNLDADLKKLLSLIK</sequence>
<dbReference type="Proteomes" id="UP000247586">
    <property type="component" value="Chromosome"/>
</dbReference>